<accession>A0A453D9F5</accession>
<dbReference type="Gramene" id="AET2Gv21151200.11">
    <property type="protein sequence ID" value="AET2Gv21151200.11"/>
    <property type="gene ID" value="AET2Gv21151200"/>
</dbReference>
<reference evidence="4" key="3">
    <citation type="journal article" date="2017" name="Nature">
        <title>Genome sequence of the progenitor of the wheat D genome Aegilops tauschii.</title>
        <authorList>
            <person name="Luo M.C."/>
            <person name="Gu Y.Q."/>
            <person name="Puiu D."/>
            <person name="Wang H."/>
            <person name="Twardziok S.O."/>
            <person name="Deal K.R."/>
            <person name="Huo N."/>
            <person name="Zhu T."/>
            <person name="Wang L."/>
            <person name="Wang Y."/>
            <person name="McGuire P.E."/>
            <person name="Liu S."/>
            <person name="Long H."/>
            <person name="Ramasamy R.K."/>
            <person name="Rodriguez J.C."/>
            <person name="Van S.L."/>
            <person name="Yuan L."/>
            <person name="Wang Z."/>
            <person name="Xia Z."/>
            <person name="Xiao L."/>
            <person name="Anderson O.D."/>
            <person name="Ouyang S."/>
            <person name="Liang Y."/>
            <person name="Zimin A.V."/>
            <person name="Pertea G."/>
            <person name="Qi P."/>
            <person name="Bennetzen J.L."/>
            <person name="Dai X."/>
            <person name="Dawson M.W."/>
            <person name="Muller H.G."/>
            <person name="Kugler K."/>
            <person name="Rivarola-Duarte L."/>
            <person name="Spannagl M."/>
            <person name="Mayer K.F.X."/>
            <person name="Lu F.H."/>
            <person name="Bevan M.W."/>
            <person name="Leroy P."/>
            <person name="Li P."/>
            <person name="You F.M."/>
            <person name="Sun Q."/>
            <person name="Liu Z."/>
            <person name="Lyons E."/>
            <person name="Wicker T."/>
            <person name="Salzberg S.L."/>
            <person name="Devos K.M."/>
            <person name="Dvorak J."/>
        </authorList>
    </citation>
    <scope>NUCLEOTIDE SEQUENCE [LARGE SCALE GENOMIC DNA]</scope>
    <source>
        <strain evidence="4">cv. AL8/78</strain>
    </source>
</reference>
<dbReference type="NCBIfam" id="TIGR00756">
    <property type="entry name" value="PPR"/>
    <property type="match status" value="1"/>
</dbReference>
<dbReference type="EnsemblPlants" id="AET2Gv21151200.17">
    <property type="protein sequence ID" value="AET2Gv21151200.17"/>
    <property type="gene ID" value="AET2Gv21151200"/>
</dbReference>
<reference evidence="4" key="4">
    <citation type="submission" date="2019-03" db="UniProtKB">
        <authorList>
            <consortium name="EnsemblPlants"/>
        </authorList>
    </citation>
    <scope>IDENTIFICATION</scope>
</reference>
<keyword evidence="2" id="KW-0677">Repeat</keyword>
<dbReference type="AlphaFoldDB" id="A0A453D9F5"/>
<evidence type="ECO:0008006" key="6">
    <source>
        <dbReference type="Google" id="ProtNLM"/>
    </source>
</evidence>
<reference evidence="4" key="5">
    <citation type="journal article" date="2021" name="G3 (Bethesda)">
        <title>Aegilops tauschii genome assembly Aet v5.0 features greater sequence contiguity and improved annotation.</title>
        <authorList>
            <person name="Wang L."/>
            <person name="Zhu T."/>
            <person name="Rodriguez J.C."/>
            <person name="Deal K.R."/>
            <person name="Dubcovsky J."/>
            <person name="McGuire P.E."/>
            <person name="Lux T."/>
            <person name="Spannagl M."/>
            <person name="Mayer K.F.X."/>
            <person name="Baldrich P."/>
            <person name="Meyers B.C."/>
            <person name="Huo N."/>
            <person name="Gu Y.Q."/>
            <person name="Zhou H."/>
            <person name="Devos K.M."/>
            <person name="Bennetzen J.L."/>
            <person name="Unver T."/>
            <person name="Budak H."/>
            <person name="Gulick P.J."/>
            <person name="Galiba G."/>
            <person name="Kalapos B."/>
            <person name="Nelson D.R."/>
            <person name="Li P."/>
            <person name="You F.M."/>
            <person name="Luo M.C."/>
            <person name="Dvorak J."/>
        </authorList>
    </citation>
    <scope>NUCLEOTIDE SEQUENCE [LARGE SCALE GENOMIC DNA]</scope>
    <source>
        <strain evidence="4">cv. AL8/78</strain>
    </source>
</reference>
<proteinExistence type="inferred from homology"/>
<comment type="similarity">
    <text evidence="1">Belongs to the PPR family. P subfamily.</text>
</comment>
<reference evidence="5" key="1">
    <citation type="journal article" date="2014" name="Science">
        <title>Ancient hybridizations among the ancestral genomes of bread wheat.</title>
        <authorList>
            <consortium name="International Wheat Genome Sequencing Consortium,"/>
            <person name="Marcussen T."/>
            <person name="Sandve S.R."/>
            <person name="Heier L."/>
            <person name="Spannagl M."/>
            <person name="Pfeifer M."/>
            <person name="Jakobsen K.S."/>
            <person name="Wulff B.B."/>
            <person name="Steuernagel B."/>
            <person name="Mayer K.F."/>
            <person name="Olsen O.A."/>
        </authorList>
    </citation>
    <scope>NUCLEOTIDE SEQUENCE [LARGE SCALE GENOMIC DNA]</scope>
    <source>
        <strain evidence="5">cv. AL8/78</strain>
    </source>
</reference>
<dbReference type="Gene3D" id="1.25.40.10">
    <property type="entry name" value="Tetratricopeptide repeat domain"/>
    <property type="match status" value="1"/>
</dbReference>
<dbReference type="PANTHER" id="PTHR47447">
    <property type="entry name" value="OS03G0856100 PROTEIN"/>
    <property type="match status" value="1"/>
</dbReference>
<evidence type="ECO:0000256" key="2">
    <source>
        <dbReference type="ARBA" id="ARBA00022737"/>
    </source>
</evidence>
<dbReference type="Pfam" id="PF01535">
    <property type="entry name" value="PPR"/>
    <property type="match status" value="2"/>
</dbReference>
<protein>
    <recommendedName>
        <fullName evidence="6">Pentatricopeptide repeat-containing protein</fullName>
    </recommendedName>
</protein>
<keyword evidence="5" id="KW-1185">Reference proteome</keyword>
<keyword evidence="3" id="KW-0809">Transit peptide</keyword>
<dbReference type="EnsemblPlants" id="AET2Gv21151200.11">
    <property type="protein sequence ID" value="AET2Gv21151200.11"/>
    <property type="gene ID" value="AET2Gv21151200"/>
</dbReference>
<sequence>MVAKNGRTEWSMAIIRSVARDMRGALSCVEEMKAEGIGLTIVTYSILISGFGKINDAQSADNLFKEAKTNLADLNGIIYSNIIHAHWLVLPDSSGPSKFKWR</sequence>
<evidence type="ECO:0000313" key="5">
    <source>
        <dbReference type="Proteomes" id="UP000015105"/>
    </source>
</evidence>
<evidence type="ECO:0000313" key="4">
    <source>
        <dbReference type="EnsemblPlants" id="AET2Gv21151200.11"/>
    </source>
</evidence>
<dbReference type="Proteomes" id="UP000015105">
    <property type="component" value="Chromosome 2D"/>
</dbReference>
<dbReference type="Gramene" id="AET2Gv21151200.20">
    <property type="protein sequence ID" value="AET2Gv21151200.20"/>
    <property type="gene ID" value="AET2Gv21151200"/>
</dbReference>
<dbReference type="EnsemblPlants" id="AET2Gv21151200.20">
    <property type="protein sequence ID" value="AET2Gv21151200.20"/>
    <property type="gene ID" value="AET2Gv21151200"/>
</dbReference>
<organism evidence="4 5">
    <name type="scientific">Aegilops tauschii subsp. strangulata</name>
    <name type="common">Goatgrass</name>
    <dbReference type="NCBI Taxonomy" id="200361"/>
    <lineage>
        <taxon>Eukaryota</taxon>
        <taxon>Viridiplantae</taxon>
        <taxon>Streptophyta</taxon>
        <taxon>Embryophyta</taxon>
        <taxon>Tracheophyta</taxon>
        <taxon>Spermatophyta</taxon>
        <taxon>Magnoliopsida</taxon>
        <taxon>Liliopsida</taxon>
        <taxon>Poales</taxon>
        <taxon>Poaceae</taxon>
        <taxon>BOP clade</taxon>
        <taxon>Pooideae</taxon>
        <taxon>Triticodae</taxon>
        <taxon>Triticeae</taxon>
        <taxon>Triticinae</taxon>
        <taxon>Aegilops</taxon>
    </lineage>
</organism>
<name>A0A453D9F5_AEGTS</name>
<reference evidence="5" key="2">
    <citation type="journal article" date="2017" name="Nat. Plants">
        <title>The Aegilops tauschii genome reveals multiple impacts of transposons.</title>
        <authorList>
            <person name="Zhao G."/>
            <person name="Zou C."/>
            <person name="Li K."/>
            <person name="Wang K."/>
            <person name="Li T."/>
            <person name="Gao L."/>
            <person name="Zhang X."/>
            <person name="Wang H."/>
            <person name="Yang Z."/>
            <person name="Liu X."/>
            <person name="Jiang W."/>
            <person name="Mao L."/>
            <person name="Kong X."/>
            <person name="Jiao Y."/>
            <person name="Jia J."/>
        </authorList>
    </citation>
    <scope>NUCLEOTIDE SEQUENCE [LARGE SCALE GENOMIC DNA]</scope>
    <source>
        <strain evidence="5">cv. AL8/78</strain>
    </source>
</reference>
<dbReference type="InterPro" id="IPR002885">
    <property type="entry name" value="PPR_rpt"/>
</dbReference>
<evidence type="ECO:0000256" key="3">
    <source>
        <dbReference type="ARBA" id="ARBA00022946"/>
    </source>
</evidence>
<evidence type="ECO:0000256" key="1">
    <source>
        <dbReference type="ARBA" id="ARBA00007626"/>
    </source>
</evidence>
<dbReference type="InterPro" id="IPR011990">
    <property type="entry name" value="TPR-like_helical_dom_sf"/>
</dbReference>
<dbReference type="PANTHER" id="PTHR47447:SF17">
    <property type="entry name" value="OS12G0638900 PROTEIN"/>
    <property type="match status" value="1"/>
</dbReference>
<dbReference type="Gramene" id="AET2Gv21151200.17">
    <property type="protein sequence ID" value="AET2Gv21151200.17"/>
    <property type="gene ID" value="AET2Gv21151200"/>
</dbReference>